<dbReference type="Proteomes" id="UP000287023">
    <property type="component" value="Unassembled WGS sequence"/>
</dbReference>
<comment type="caution">
    <text evidence="1">The sequence shown here is derived from an EMBL/GenBank/DDBJ whole genome shotgun (WGS) entry which is preliminary data.</text>
</comment>
<evidence type="ECO:0000313" key="1">
    <source>
        <dbReference type="EMBL" id="RUR31367.1"/>
    </source>
</evidence>
<proteinExistence type="predicted"/>
<gene>
    <name evidence="1" type="ORF">ELY38_11990</name>
</gene>
<sequence>MSSPSPGAPKSSTVHDPKVFEYHNPAGVGCAQGSKQEHLLHSCSKATITCWAMGTSQYMHSVPAVREIVNLLLCGNLGKFGAALLQCETLLQPSRHRQRCAYFALPGVHGR</sequence>
<dbReference type="AlphaFoldDB" id="A0A433KP86"/>
<accession>A0A433KP86</accession>
<dbReference type="OrthoDB" id="5287431at2"/>
<protein>
    <submittedName>
        <fullName evidence="1">Uncharacterized protein</fullName>
    </submittedName>
</protein>
<reference evidence="1 2" key="1">
    <citation type="submission" date="2018-12" db="EMBL/GenBank/DDBJ databases">
        <title>three novel Halomonas strain isolated from plants.</title>
        <authorList>
            <person name="Sun C."/>
        </authorList>
    </citation>
    <scope>NUCLEOTIDE SEQUENCE [LARGE SCALE GENOMIC DNA]</scope>
    <source>
        <strain evidence="1 2">JCM 18142</strain>
    </source>
</reference>
<dbReference type="EMBL" id="RZHF01000015">
    <property type="protein sequence ID" value="RUR31367.1"/>
    <property type="molecule type" value="Genomic_DNA"/>
</dbReference>
<evidence type="ECO:0000313" key="2">
    <source>
        <dbReference type="Proteomes" id="UP000287023"/>
    </source>
</evidence>
<name>A0A433KP86_9GAMM</name>
<dbReference type="SUPFAM" id="SSF53706">
    <property type="entry name" value="Formate dehydrogenase/DMSO reductase, domains 1-3"/>
    <property type="match status" value="1"/>
</dbReference>
<organism evidence="1 2">
    <name type="scientific">Vreelandella nanhaiensis</name>
    <dbReference type="NCBI Taxonomy" id="1258546"/>
    <lineage>
        <taxon>Bacteria</taxon>
        <taxon>Pseudomonadati</taxon>
        <taxon>Pseudomonadota</taxon>
        <taxon>Gammaproteobacteria</taxon>
        <taxon>Oceanospirillales</taxon>
        <taxon>Halomonadaceae</taxon>
        <taxon>Vreelandella</taxon>
    </lineage>
</organism>
<dbReference type="RefSeq" id="WP_127062510.1">
    <property type="nucleotide sequence ID" value="NZ_RZHF01000015.1"/>
</dbReference>
<keyword evidence="2" id="KW-1185">Reference proteome</keyword>
<dbReference type="Gene3D" id="3.40.228.10">
    <property type="entry name" value="Dimethylsulfoxide Reductase, domain 2"/>
    <property type="match status" value="1"/>
</dbReference>